<proteinExistence type="predicted"/>
<dbReference type="Proteomes" id="UP001160390">
    <property type="component" value="Unassembled WGS sequence"/>
</dbReference>
<feature type="compositionally biased region" description="Low complexity" evidence="1">
    <location>
        <begin position="34"/>
        <end position="48"/>
    </location>
</feature>
<name>A0AA35QDA3_9HYPO</name>
<dbReference type="EMBL" id="CABFNP030001333">
    <property type="protein sequence ID" value="CAI6099937.1"/>
    <property type="molecule type" value="Genomic_DNA"/>
</dbReference>
<protein>
    <submittedName>
        <fullName evidence="2">Uncharacterized protein</fullName>
    </submittedName>
</protein>
<accession>A0AA35QDA3</accession>
<feature type="region of interest" description="Disordered" evidence="1">
    <location>
        <begin position="164"/>
        <end position="192"/>
    </location>
</feature>
<comment type="caution">
    <text evidence="2">The sequence shown here is derived from an EMBL/GenBank/DDBJ whole genome shotgun (WGS) entry which is preliminary data.</text>
</comment>
<sequence length="192" mass="21302">MVGRGRGLEAPVRDALQEDARLEDEVGGREEPVTRSVGDSTGSSGSSDNEQRTASSSRTPEVSDETMENLGAGVEALAVVENVGYKGLVPVNGRPEDRFKWEHVEPTRLTTWFIASWSDRDIEDCRIVSIQSLFEHCLGAETLPSRSFIMSNINRLTWEFAIDTDTEREKGGPRPPYPLAQPNHEDEEPCEV</sequence>
<organism evidence="2 3">
    <name type="scientific">Clonostachys chloroleuca</name>
    <dbReference type="NCBI Taxonomy" id="1926264"/>
    <lineage>
        <taxon>Eukaryota</taxon>
        <taxon>Fungi</taxon>
        <taxon>Dikarya</taxon>
        <taxon>Ascomycota</taxon>
        <taxon>Pezizomycotina</taxon>
        <taxon>Sordariomycetes</taxon>
        <taxon>Hypocreomycetidae</taxon>
        <taxon>Hypocreales</taxon>
        <taxon>Bionectriaceae</taxon>
        <taxon>Clonostachys</taxon>
    </lineage>
</organism>
<gene>
    <name evidence="2" type="ORF">CCHLO57077_00014067</name>
</gene>
<feature type="region of interest" description="Disordered" evidence="1">
    <location>
        <begin position="1"/>
        <end position="66"/>
    </location>
</feature>
<dbReference type="AlphaFoldDB" id="A0AA35QDA3"/>
<evidence type="ECO:0000313" key="2">
    <source>
        <dbReference type="EMBL" id="CAI6099937.1"/>
    </source>
</evidence>
<evidence type="ECO:0000313" key="3">
    <source>
        <dbReference type="Proteomes" id="UP001160390"/>
    </source>
</evidence>
<evidence type="ECO:0000256" key="1">
    <source>
        <dbReference type="SAM" id="MobiDB-lite"/>
    </source>
</evidence>
<keyword evidence="3" id="KW-1185">Reference proteome</keyword>
<feature type="compositionally biased region" description="Basic and acidic residues" evidence="1">
    <location>
        <begin position="11"/>
        <end position="33"/>
    </location>
</feature>
<reference evidence="2" key="1">
    <citation type="submission" date="2023-01" db="EMBL/GenBank/DDBJ databases">
        <authorList>
            <person name="Piombo E."/>
        </authorList>
    </citation>
    <scope>NUCLEOTIDE SEQUENCE</scope>
</reference>